<dbReference type="AlphaFoldDB" id="A0A388M0P5"/>
<evidence type="ECO:0000313" key="2">
    <source>
        <dbReference type="Proteomes" id="UP000265515"/>
    </source>
</evidence>
<sequence>MRGSFLIVGSTIQGTLKSQLSHAACRTVWLTFCSTRPQRSLRARAFVHQHAISAMHSVASVQRFEV</sequence>
<reference evidence="1 2" key="1">
    <citation type="journal article" date="2018" name="Cell">
        <title>The Chara Genome: Secondary Complexity and Implications for Plant Terrestrialization.</title>
        <authorList>
            <person name="Nishiyama T."/>
            <person name="Sakayama H."/>
            <person name="Vries J.D."/>
            <person name="Buschmann H."/>
            <person name="Saint-Marcoux D."/>
            <person name="Ullrich K.K."/>
            <person name="Haas F.B."/>
            <person name="Vanderstraeten L."/>
            <person name="Becker D."/>
            <person name="Lang D."/>
            <person name="Vosolsobe S."/>
            <person name="Rombauts S."/>
            <person name="Wilhelmsson P.K.I."/>
            <person name="Janitza P."/>
            <person name="Kern R."/>
            <person name="Heyl A."/>
            <person name="Rumpler F."/>
            <person name="Villalobos L.I.A.C."/>
            <person name="Clay J.M."/>
            <person name="Skokan R."/>
            <person name="Toyoda A."/>
            <person name="Suzuki Y."/>
            <person name="Kagoshima H."/>
            <person name="Schijlen E."/>
            <person name="Tajeshwar N."/>
            <person name="Catarino B."/>
            <person name="Hetherington A.J."/>
            <person name="Saltykova A."/>
            <person name="Bonnot C."/>
            <person name="Breuninger H."/>
            <person name="Symeonidi A."/>
            <person name="Radhakrishnan G.V."/>
            <person name="Van Nieuwerburgh F."/>
            <person name="Deforce D."/>
            <person name="Chang C."/>
            <person name="Karol K.G."/>
            <person name="Hedrich R."/>
            <person name="Ulvskov P."/>
            <person name="Glockner G."/>
            <person name="Delwiche C.F."/>
            <person name="Petrasek J."/>
            <person name="Van de Peer Y."/>
            <person name="Friml J."/>
            <person name="Beilby M."/>
            <person name="Dolan L."/>
            <person name="Kohara Y."/>
            <person name="Sugano S."/>
            <person name="Fujiyama A."/>
            <person name="Delaux P.-M."/>
            <person name="Quint M."/>
            <person name="TheiBen G."/>
            <person name="Hagemann M."/>
            <person name="Harholt J."/>
            <person name="Dunand C."/>
            <person name="Zachgo S."/>
            <person name="Langdale J."/>
            <person name="Maumus F."/>
            <person name="Straeten D.V.D."/>
            <person name="Gould S.B."/>
            <person name="Rensing S.A."/>
        </authorList>
    </citation>
    <scope>NUCLEOTIDE SEQUENCE [LARGE SCALE GENOMIC DNA]</scope>
    <source>
        <strain evidence="1 2">S276</strain>
    </source>
</reference>
<name>A0A388M0P5_CHABU</name>
<dbReference type="Proteomes" id="UP000265515">
    <property type="component" value="Unassembled WGS sequence"/>
</dbReference>
<dbReference type="Gramene" id="GBG88085">
    <property type="protein sequence ID" value="GBG88085"/>
    <property type="gene ID" value="CBR_g46456"/>
</dbReference>
<dbReference type="EMBL" id="BFEA01000648">
    <property type="protein sequence ID" value="GBG88085.1"/>
    <property type="molecule type" value="Genomic_DNA"/>
</dbReference>
<protein>
    <submittedName>
        <fullName evidence="1">Uncharacterized protein</fullName>
    </submittedName>
</protein>
<accession>A0A388M0P5</accession>
<proteinExistence type="predicted"/>
<keyword evidence="2" id="KW-1185">Reference proteome</keyword>
<comment type="caution">
    <text evidence="1">The sequence shown here is derived from an EMBL/GenBank/DDBJ whole genome shotgun (WGS) entry which is preliminary data.</text>
</comment>
<gene>
    <name evidence="1" type="ORF">CBR_g46456</name>
</gene>
<evidence type="ECO:0000313" key="1">
    <source>
        <dbReference type="EMBL" id="GBG88085.1"/>
    </source>
</evidence>
<organism evidence="1 2">
    <name type="scientific">Chara braunii</name>
    <name type="common">Braun's stonewort</name>
    <dbReference type="NCBI Taxonomy" id="69332"/>
    <lineage>
        <taxon>Eukaryota</taxon>
        <taxon>Viridiplantae</taxon>
        <taxon>Streptophyta</taxon>
        <taxon>Charophyceae</taxon>
        <taxon>Charales</taxon>
        <taxon>Characeae</taxon>
        <taxon>Chara</taxon>
    </lineage>
</organism>